<proteinExistence type="predicted"/>
<reference evidence="1 2" key="1">
    <citation type="submission" date="2024-04" db="EMBL/GenBank/DDBJ databases">
        <title>Tritrichomonas musculus Genome.</title>
        <authorList>
            <person name="Alves-Ferreira E."/>
            <person name="Grigg M."/>
            <person name="Lorenzi H."/>
            <person name="Galac M."/>
        </authorList>
    </citation>
    <scope>NUCLEOTIDE SEQUENCE [LARGE SCALE GENOMIC DNA]</scope>
    <source>
        <strain evidence="1 2">EAF2021</strain>
    </source>
</reference>
<evidence type="ECO:0000313" key="2">
    <source>
        <dbReference type="Proteomes" id="UP001470230"/>
    </source>
</evidence>
<protein>
    <submittedName>
        <fullName evidence="1">Uncharacterized protein</fullName>
    </submittedName>
</protein>
<comment type="caution">
    <text evidence="1">The sequence shown here is derived from an EMBL/GenBank/DDBJ whole genome shotgun (WGS) entry which is preliminary data.</text>
</comment>
<dbReference type="Proteomes" id="UP001470230">
    <property type="component" value="Unassembled WGS sequence"/>
</dbReference>
<dbReference type="EMBL" id="JAPFFF010000003">
    <property type="protein sequence ID" value="KAK8894241.1"/>
    <property type="molecule type" value="Genomic_DNA"/>
</dbReference>
<evidence type="ECO:0000313" key="1">
    <source>
        <dbReference type="EMBL" id="KAK8894241.1"/>
    </source>
</evidence>
<accession>A0ABR2KTX0</accession>
<gene>
    <name evidence="1" type="ORF">M9Y10_022675</name>
</gene>
<sequence>MADRLQLQFTETQLRRLYISMQQEIIQEFGVPLSPSLFPDCIFKETPQNSSCGSLNLESSQKPKY</sequence>
<keyword evidence="2" id="KW-1185">Reference proteome</keyword>
<organism evidence="1 2">
    <name type="scientific">Tritrichomonas musculus</name>
    <dbReference type="NCBI Taxonomy" id="1915356"/>
    <lineage>
        <taxon>Eukaryota</taxon>
        <taxon>Metamonada</taxon>
        <taxon>Parabasalia</taxon>
        <taxon>Tritrichomonadida</taxon>
        <taxon>Tritrichomonadidae</taxon>
        <taxon>Tritrichomonas</taxon>
    </lineage>
</organism>
<name>A0ABR2KTX0_9EUKA</name>